<comment type="caution">
    <text evidence="1">The sequence shown here is derived from an EMBL/GenBank/DDBJ whole genome shotgun (WGS) entry which is preliminary data.</text>
</comment>
<protein>
    <submittedName>
        <fullName evidence="1">Uncharacterized protein</fullName>
    </submittedName>
</protein>
<accession>X1FLF4</accession>
<name>X1FLF4_9ZZZZ</name>
<feature type="non-terminal residue" evidence="1">
    <location>
        <position position="1"/>
    </location>
</feature>
<gene>
    <name evidence="1" type="ORF">S01H4_67294</name>
</gene>
<dbReference type="EMBL" id="BART01042243">
    <property type="protein sequence ID" value="GAH21598.1"/>
    <property type="molecule type" value="Genomic_DNA"/>
</dbReference>
<organism evidence="1">
    <name type="scientific">marine sediment metagenome</name>
    <dbReference type="NCBI Taxonomy" id="412755"/>
    <lineage>
        <taxon>unclassified sequences</taxon>
        <taxon>metagenomes</taxon>
        <taxon>ecological metagenomes</taxon>
    </lineage>
</organism>
<sequence length="37" mass="4227">CLQYDLCLICRENAAKYEPKLEIVSDPEALTRQSVDV</sequence>
<reference evidence="1" key="1">
    <citation type="journal article" date="2014" name="Front. Microbiol.">
        <title>High frequency of phylogenetically diverse reductive dehalogenase-homologous genes in deep subseafloor sedimentary metagenomes.</title>
        <authorList>
            <person name="Kawai M."/>
            <person name="Futagami T."/>
            <person name="Toyoda A."/>
            <person name="Takaki Y."/>
            <person name="Nishi S."/>
            <person name="Hori S."/>
            <person name="Arai W."/>
            <person name="Tsubouchi T."/>
            <person name="Morono Y."/>
            <person name="Uchiyama I."/>
            <person name="Ito T."/>
            <person name="Fujiyama A."/>
            <person name="Inagaki F."/>
            <person name="Takami H."/>
        </authorList>
    </citation>
    <scope>NUCLEOTIDE SEQUENCE</scope>
    <source>
        <strain evidence="1">Expedition CK06-06</strain>
    </source>
</reference>
<dbReference type="AlphaFoldDB" id="X1FLF4"/>
<evidence type="ECO:0000313" key="1">
    <source>
        <dbReference type="EMBL" id="GAH21598.1"/>
    </source>
</evidence>
<feature type="non-terminal residue" evidence="1">
    <location>
        <position position="37"/>
    </location>
</feature>
<proteinExistence type="predicted"/>